<evidence type="ECO:0000256" key="7">
    <source>
        <dbReference type="ARBA" id="ARBA00023264"/>
    </source>
</evidence>
<keyword evidence="7 9" id="KW-1208">Phospholipid metabolism</keyword>
<evidence type="ECO:0000256" key="4">
    <source>
        <dbReference type="ARBA" id="ARBA00022842"/>
    </source>
</evidence>
<dbReference type="GO" id="GO:0000287">
    <property type="term" value="F:magnesium ion binding"/>
    <property type="evidence" value="ECO:0007669"/>
    <property type="project" value="UniProtKB-UniRule"/>
</dbReference>
<evidence type="ECO:0000313" key="10">
    <source>
        <dbReference type="EMBL" id="GGE09656.1"/>
    </source>
</evidence>
<reference evidence="10" key="1">
    <citation type="journal article" date="2014" name="Int. J. Syst. Evol. Microbiol.">
        <title>Complete genome sequence of Corynebacterium casei LMG S-19264T (=DSM 44701T), isolated from a smear-ripened cheese.</title>
        <authorList>
            <consortium name="US DOE Joint Genome Institute (JGI-PGF)"/>
            <person name="Walter F."/>
            <person name="Albersmeier A."/>
            <person name="Kalinowski J."/>
            <person name="Ruckert C."/>
        </authorList>
    </citation>
    <scope>NUCLEOTIDE SEQUENCE</scope>
    <source>
        <strain evidence="10">CGMCC 1.15179</strain>
    </source>
</reference>
<dbReference type="UniPathway" id="UPA00940"/>
<comment type="function">
    <text evidence="9">Prenyltransferase that catalyzes in vivo the transfer of the heptaprenyl moiety of heptaprenyl pyrophosphate (HepPP; 35 carbon atoms) to the C3 hydroxyl of sn-glycerol-1-phosphate (G1P), producing heptaprenylglyceryl phosphate (HepGP). This reaction is an ether-bond-formation step in the biosynthesis of archaea-type G1P-based membrane lipids found in Bacillales.</text>
</comment>
<dbReference type="InterPro" id="IPR039074">
    <property type="entry name" value="GGGP/HepGP_synthase_I"/>
</dbReference>
<feature type="binding site" evidence="9">
    <location>
        <begin position="211"/>
        <end position="212"/>
    </location>
    <ligand>
        <name>sn-glycerol 1-phosphate</name>
        <dbReference type="ChEBI" id="CHEBI:57685"/>
    </ligand>
</feature>
<comment type="catalytic activity">
    <reaction evidence="8 9">
        <text>sn-glycerol 1-phosphate + all-trans-heptaprenyl diphosphate = 3-heptaprenyl-sn-glycero-1-phosphate + diphosphate</text>
        <dbReference type="Rhea" id="RHEA:33495"/>
        <dbReference type="ChEBI" id="CHEBI:33019"/>
        <dbReference type="ChEBI" id="CHEBI:57685"/>
        <dbReference type="ChEBI" id="CHEBI:58206"/>
        <dbReference type="ChEBI" id="CHEBI:64781"/>
        <dbReference type="EC" id="2.5.1.n9"/>
    </reaction>
</comment>
<keyword evidence="2 9" id="KW-0808">Transferase</keyword>
<evidence type="ECO:0000313" key="11">
    <source>
        <dbReference type="Proteomes" id="UP000625210"/>
    </source>
</evidence>
<evidence type="ECO:0000256" key="1">
    <source>
        <dbReference type="ARBA" id="ARBA00022516"/>
    </source>
</evidence>
<dbReference type="HAMAP" id="MF_00112">
    <property type="entry name" value="GGGP_HepGP_synthase"/>
    <property type="match status" value="1"/>
</dbReference>
<evidence type="ECO:0000256" key="5">
    <source>
        <dbReference type="ARBA" id="ARBA00023098"/>
    </source>
</evidence>
<comment type="caution">
    <text evidence="9">Lacks conserved residue(s) required for the propagation of feature annotation.</text>
</comment>
<organism evidence="10 11">
    <name type="scientific">Marinithermofilum abyssi</name>
    <dbReference type="NCBI Taxonomy" id="1571185"/>
    <lineage>
        <taxon>Bacteria</taxon>
        <taxon>Bacillati</taxon>
        <taxon>Bacillota</taxon>
        <taxon>Bacilli</taxon>
        <taxon>Bacillales</taxon>
        <taxon>Thermoactinomycetaceae</taxon>
        <taxon>Marinithermofilum</taxon>
    </lineage>
</organism>
<dbReference type="PANTHER" id="PTHR40029:SF2">
    <property type="entry name" value="HEPTAPRENYLGLYCERYL PHOSPHATE SYNTHASE"/>
    <property type="match status" value="1"/>
</dbReference>
<dbReference type="RefSeq" id="WP_188646721.1">
    <property type="nucleotide sequence ID" value="NZ_BMHQ01000002.1"/>
</dbReference>
<dbReference type="NCBIfam" id="TIGR01768">
    <property type="entry name" value="GGGP-family"/>
    <property type="match status" value="1"/>
</dbReference>
<reference evidence="10" key="2">
    <citation type="submission" date="2020-09" db="EMBL/GenBank/DDBJ databases">
        <authorList>
            <person name="Sun Q."/>
            <person name="Zhou Y."/>
        </authorList>
    </citation>
    <scope>NUCLEOTIDE SEQUENCE</scope>
    <source>
        <strain evidence="10">CGMCC 1.15179</strain>
    </source>
</reference>
<dbReference type="EMBL" id="BMHQ01000002">
    <property type="protein sequence ID" value="GGE09656.1"/>
    <property type="molecule type" value="Genomic_DNA"/>
</dbReference>
<name>A0A8J2YDF0_9BACL</name>
<dbReference type="NCBIfam" id="NF003199">
    <property type="entry name" value="PRK04169.1-3"/>
    <property type="match status" value="1"/>
</dbReference>
<dbReference type="SUPFAM" id="SSF51395">
    <property type="entry name" value="FMN-linked oxidoreductases"/>
    <property type="match status" value="1"/>
</dbReference>
<keyword evidence="3 9" id="KW-0479">Metal-binding</keyword>
<dbReference type="Proteomes" id="UP000625210">
    <property type="component" value="Unassembled WGS sequence"/>
</dbReference>
<feature type="binding site" evidence="9">
    <location>
        <position position="16"/>
    </location>
    <ligand>
        <name>Mg(2+)</name>
        <dbReference type="ChEBI" id="CHEBI:18420"/>
    </ligand>
</feature>
<comment type="pathway">
    <text evidence="9">Membrane lipid metabolism; glycerophospholipid metabolism.</text>
</comment>
<feature type="binding site" evidence="9">
    <location>
        <position position="42"/>
    </location>
    <ligand>
        <name>Mg(2+)</name>
        <dbReference type="ChEBI" id="CHEBI:18420"/>
    </ligand>
</feature>
<evidence type="ECO:0000256" key="8">
    <source>
        <dbReference type="ARBA" id="ARBA00048318"/>
    </source>
</evidence>
<dbReference type="PANTHER" id="PTHR40029">
    <property type="match status" value="1"/>
</dbReference>
<sequence length="239" mass="26720">MLEERMRRWRHVFKLDPNRPISDEALAAVAESGTDAVIIGGTDGITYENTRELWERVSRFPVPCVQEISSTDAVVPSCEGHLIPVVLNARETEWLGGAQHRAIKLFGDWIPWEQIAVLGYVVLNPDSKVARLTRSRTELQPADMTAYIRLAERLFRLPAAYVEYSGTYGEPAMVEAARRGKKDVQLFYGGGISTQEQAETMARLADTVVVGNLIYENLEQALQTVRWVKEPSGGKSTQT</sequence>
<evidence type="ECO:0000256" key="3">
    <source>
        <dbReference type="ARBA" id="ARBA00022723"/>
    </source>
</evidence>
<keyword evidence="6 9" id="KW-0594">Phospholipid biosynthesis</keyword>
<comment type="cofactor">
    <cofactor evidence="9">
        <name>Mg(2+)</name>
        <dbReference type="ChEBI" id="CHEBI:18420"/>
    </cofactor>
</comment>
<feature type="binding site" evidence="9">
    <location>
        <position position="14"/>
    </location>
    <ligand>
        <name>sn-glycerol 1-phosphate</name>
        <dbReference type="ChEBI" id="CHEBI:57685"/>
    </ligand>
</feature>
<dbReference type="CDD" id="cd02812">
    <property type="entry name" value="PcrB_like"/>
    <property type="match status" value="1"/>
</dbReference>
<comment type="similarity">
    <text evidence="9">Belongs to the GGGP/HepGP synthase family. Group I subfamily.</text>
</comment>
<dbReference type="EC" id="2.5.1.n9" evidence="9"/>
<keyword evidence="5 9" id="KW-0443">Lipid metabolism</keyword>
<evidence type="ECO:0000256" key="2">
    <source>
        <dbReference type="ARBA" id="ARBA00022679"/>
    </source>
</evidence>
<accession>A0A8J2YDF0</accession>
<dbReference type="InterPro" id="IPR008205">
    <property type="entry name" value="GGGP_HepGP_synthase"/>
</dbReference>
<feature type="binding site" evidence="9">
    <location>
        <position position="191"/>
    </location>
    <ligand>
        <name>sn-glycerol 1-phosphate</name>
        <dbReference type="ChEBI" id="CHEBI:57685"/>
    </ligand>
</feature>
<evidence type="ECO:0000256" key="9">
    <source>
        <dbReference type="HAMAP-Rule" id="MF_00112"/>
    </source>
</evidence>
<dbReference type="AlphaFoldDB" id="A0A8J2YDF0"/>
<dbReference type="Pfam" id="PF01884">
    <property type="entry name" value="PcrB"/>
    <property type="match status" value="1"/>
</dbReference>
<comment type="caution">
    <text evidence="10">The sequence shown here is derived from an EMBL/GenBank/DDBJ whole genome shotgun (WGS) entry which is preliminary data.</text>
</comment>
<proteinExistence type="inferred from homology"/>
<keyword evidence="1 9" id="KW-0444">Lipid biosynthesis</keyword>
<dbReference type="GO" id="GO:0046474">
    <property type="term" value="P:glycerophospholipid biosynthetic process"/>
    <property type="evidence" value="ECO:0007669"/>
    <property type="project" value="UniProtKB-UniRule"/>
</dbReference>
<keyword evidence="4 9" id="KW-0460">Magnesium</keyword>
<dbReference type="InterPro" id="IPR038597">
    <property type="entry name" value="GGGP/HepGP_synthase_sf"/>
</dbReference>
<protein>
    <recommendedName>
        <fullName evidence="9">Heptaprenylglyceryl phosphate synthase</fullName>
        <shortName evidence="9">HepGP synthase</shortName>
        <ecNumber evidence="9">2.5.1.n9</ecNumber>
    </recommendedName>
    <alternativeName>
        <fullName evidence="9">Glycerol-1-phosphate heptaprenyltransferase</fullName>
    </alternativeName>
</protein>
<feature type="binding site" evidence="9">
    <location>
        <begin position="161"/>
        <end position="166"/>
    </location>
    <ligand>
        <name>sn-glycerol 1-phosphate</name>
        <dbReference type="ChEBI" id="CHEBI:57685"/>
    </ligand>
</feature>
<gene>
    <name evidence="9 10" type="primary">pcrB</name>
    <name evidence="10" type="ORF">GCM10011571_08720</name>
</gene>
<comment type="subunit">
    <text evidence="9">Homodimer.</text>
</comment>
<dbReference type="Gene3D" id="3.20.20.390">
    <property type="entry name" value="FMN-linked oxidoreductases"/>
    <property type="match status" value="1"/>
</dbReference>
<evidence type="ECO:0000256" key="6">
    <source>
        <dbReference type="ARBA" id="ARBA00023209"/>
    </source>
</evidence>
<keyword evidence="11" id="KW-1185">Reference proteome</keyword>
<dbReference type="GO" id="GO:0120536">
    <property type="term" value="F:heptaprenylglyceryl phosphate synthase activity"/>
    <property type="evidence" value="ECO:0007669"/>
    <property type="project" value="UniProtKB-ARBA"/>
</dbReference>